<evidence type="ECO:0000313" key="2">
    <source>
        <dbReference type="Proteomes" id="UP000009183"/>
    </source>
</evidence>
<dbReference type="AlphaFoldDB" id="E0CSU6"/>
<proteinExistence type="predicted"/>
<accession>E0CSU6</accession>
<sequence length="37" mass="4237">MLHNQKVLVGWMNKLAIYCPSLNSPEILIQSPPFLLQ</sequence>
<dbReference type="Proteomes" id="UP000009183">
    <property type="component" value="Chromosome 19"/>
</dbReference>
<dbReference type="PaxDb" id="29760-VIT_19s0014g03860.t01"/>
<keyword evidence="2" id="KW-1185">Reference proteome</keyword>
<protein>
    <submittedName>
        <fullName evidence="1">Uncharacterized protein</fullName>
    </submittedName>
</protein>
<dbReference type="EMBL" id="FN595229">
    <property type="protein sequence ID" value="CBI20395.3"/>
    <property type="molecule type" value="Genomic_DNA"/>
</dbReference>
<evidence type="ECO:0000313" key="1">
    <source>
        <dbReference type="EMBL" id="CBI20395.3"/>
    </source>
</evidence>
<gene>
    <name evidence="1" type="ordered locus">VIT_19s0014g03860</name>
</gene>
<dbReference type="InParanoid" id="E0CSU6"/>
<dbReference type="HOGENOM" id="CLU_3352112_0_0_1"/>
<organism evidence="1 2">
    <name type="scientific">Vitis vinifera</name>
    <name type="common">Grape</name>
    <dbReference type="NCBI Taxonomy" id="29760"/>
    <lineage>
        <taxon>Eukaryota</taxon>
        <taxon>Viridiplantae</taxon>
        <taxon>Streptophyta</taxon>
        <taxon>Embryophyta</taxon>
        <taxon>Tracheophyta</taxon>
        <taxon>Spermatophyta</taxon>
        <taxon>Magnoliopsida</taxon>
        <taxon>eudicotyledons</taxon>
        <taxon>Gunneridae</taxon>
        <taxon>Pentapetalae</taxon>
        <taxon>rosids</taxon>
        <taxon>Vitales</taxon>
        <taxon>Vitaceae</taxon>
        <taxon>Viteae</taxon>
        <taxon>Vitis</taxon>
    </lineage>
</organism>
<name>E0CSU6_VITVI</name>
<reference evidence="2" key="1">
    <citation type="journal article" date="2007" name="Nature">
        <title>The grapevine genome sequence suggests ancestral hexaploidization in major angiosperm phyla.</title>
        <authorList>
            <consortium name="The French-Italian Public Consortium for Grapevine Genome Characterization."/>
            <person name="Jaillon O."/>
            <person name="Aury J.-M."/>
            <person name="Noel B."/>
            <person name="Policriti A."/>
            <person name="Clepet C."/>
            <person name="Casagrande A."/>
            <person name="Choisne N."/>
            <person name="Aubourg S."/>
            <person name="Vitulo N."/>
            <person name="Jubin C."/>
            <person name="Vezzi A."/>
            <person name="Legeai F."/>
            <person name="Hugueney P."/>
            <person name="Dasilva C."/>
            <person name="Horner D."/>
            <person name="Mica E."/>
            <person name="Jublot D."/>
            <person name="Poulain J."/>
            <person name="Bruyere C."/>
            <person name="Billault A."/>
            <person name="Segurens B."/>
            <person name="Gouyvenoux M."/>
            <person name="Ugarte E."/>
            <person name="Cattonaro F."/>
            <person name="Anthouard V."/>
            <person name="Vico V."/>
            <person name="Del Fabbro C."/>
            <person name="Alaux M."/>
            <person name="Di Gaspero G."/>
            <person name="Dumas V."/>
            <person name="Felice N."/>
            <person name="Paillard S."/>
            <person name="Juman I."/>
            <person name="Moroldo M."/>
            <person name="Scalabrin S."/>
            <person name="Canaguier A."/>
            <person name="Le Clainche I."/>
            <person name="Malacrida G."/>
            <person name="Durand E."/>
            <person name="Pesole G."/>
            <person name="Laucou V."/>
            <person name="Chatelet P."/>
            <person name="Merdinoglu D."/>
            <person name="Delledonne M."/>
            <person name="Pezzotti M."/>
            <person name="Lecharny A."/>
            <person name="Scarpelli C."/>
            <person name="Artiguenave F."/>
            <person name="Pe M.E."/>
            <person name="Valle G."/>
            <person name="Morgante M."/>
            <person name="Caboche M."/>
            <person name="Adam-Blondon A.-F."/>
            <person name="Weissenbach J."/>
            <person name="Quetier F."/>
            <person name="Wincker P."/>
        </authorList>
    </citation>
    <scope>NUCLEOTIDE SEQUENCE [LARGE SCALE GENOMIC DNA]</scope>
    <source>
        <strain evidence="2">cv. Pinot noir / PN40024</strain>
    </source>
</reference>